<dbReference type="Gene3D" id="3.20.80.10">
    <property type="entry name" value="Regulatory factor, effector binding domain"/>
    <property type="match status" value="2"/>
</dbReference>
<proteinExistence type="inferred from homology"/>
<comment type="similarity">
    <text evidence="1">Belongs to the HEBP family.</text>
</comment>
<sequence length="321" mass="36394">MISSNIAPPPLSLLSSSPNNFSFDLRSYPNINRGDALFFAPASEPRLSGRVGICPQPKLGFLSFSLSPLRPPPSLNATAKYAFPKRFNSSNLEEAFMSVPDLETMNFRVLSRTDRYEIREVEPYYVAETTMPGGNGFDFYGASRSFNVLAEYLFGKNTVNEKMEMTTPVVTRKVQSVGEKMEMTTPVITRKAKDQTQWQMSFVMPSKYGSDLPLPKDPSVKIQEVPRKIVAVLAFSGYVTDEEIERREQELRRALQNDKKFRVRDGVSVEVAQVHQTIIAKSNLISYNLYLPSHSLQYNPPFTLPFTRRNEVSLEVESKDY</sequence>
<evidence type="ECO:0000256" key="1">
    <source>
        <dbReference type="ARBA" id="ARBA00009817"/>
    </source>
</evidence>
<name>A0A816LC81_BRANA</name>
<dbReference type="PANTHER" id="PTHR11220:SF54">
    <property type="entry name" value="OS02G0533200 PROTEIN"/>
    <property type="match status" value="1"/>
</dbReference>
<dbReference type="PANTHER" id="PTHR11220">
    <property type="entry name" value="HEME-BINDING PROTEIN-RELATED"/>
    <property type="match status" value="1"/>
</dbReference>
<reference evidence="2" key="1">
    <citation type="submission" date="2021-01" db="EMBL/GenBank/DDBJ databases">
        <authorList>
            <consortium name="Genoscope - CEA"/>
            <person name="William W."/>
        </authorList>
    </citation>
    <scope>NUCLEOTIDE SEQUENCE</scope>
</reference>
<organism evidence="2">
    <name type="scientific">Brassica napus</name>
    <name type="common">Rape</name>
    <dbReference type="NCBI Taxonomy" id="3708"/>
    <lineage>
        <taxon>Eukaryota</taxon>
        <taxon>Viridiplantae</taxon>
        <taxon>Streptophyta</taxon>
        <taxon>Embryophyta</taxon>
        <taxon>Tracheophyta</taxon>
        <taxon>Spermatophyta</taxon>
        <taxon>Magnoliopsida</taxon>
        <taxon>eudicotyledons</taxon>
        <taxon>Gunneridae</taxon>
        <taxon>Pentapetalae</taxon>
        <taxon>rosids</taxon>
        <taxon>malvids</taxon>
        <taxon>Brassicales</taxon>
        <taxon>Brassicaceae</taxon>
        <taxon>Brassiceae</taxon>
        <taxon>Brassica</taxon>
    </lineage>
</organism>
<dbReference type="Pfam" id="PF04832">
    <property type="entry name" value="SOUL"/>
    <property type="match status" value="2"/>
</dbReference>
<protein>
    <submittedName>
        <fullName evidence="2">(rape) hypothetical protein</fullName>
    </submittedName>
</protein>
<dbReference type="Proteomes" id="UP001295469">
    <property type="component" value="Chromosome C05"/>
</dbReference>
<dbReference type="InterPro" id="IPR006917">
    <property type="entry name" value="SOUL_heme-bd"/>
</dbReference>
<dbReference type="SUPFAM" id="SSF55136">
    <property type="entry name" value="Probable bacterial effector-binding domain"/>
    <property type="match status" value="1"/>
</dbReference>
<dbReference type="AlphaFoldDB" id="A0A816LC81"/>
<dbReference type="EMBL" id="HG994369">
    <property type="protein sequence ID" value="CAF1935692.1"/>
    <property type="molecule type" value="Genomic_DNA"/>
</dbReference>
<evidence type="ECO:0000313" key="2">
    <source>
        <dbReference type="EMBL" id="CAF1935692.1"/>
    </source>
</evidence>
<accession>A0A816LC81</accession>
<dbReference type="InterPro" id="IPR011256">
    <property type="entry name" value="Reg_factor_effector_dom_sf"/>
</dbReference>
<gene>
    <name evidence="2" type="ORF">DARMORV10_C05P57990.1</name>
</gene>